<evidence type="ECO:0000256" key="2">
    <source>
        <dbReference type="ARBA" id="ARBA00022729"/>
    </source>
</evidence>
<dbReference type="CDD" id="cd02120">
    <property type="entry name" value="PA_subtilisin_like"/>
    <property type="match status" value="1"/>
</dbReference>
<keyword evidence="13" id="KW-1185">Reference proteome</keyword>
<evidence type="ECO:0000256" key="8">
    <source>
        <dbReference type="RuleBase" id="RU003355"/>
    </source>
</evidence>
<dbReference type="GO" id="GO:0004252">
    <property type="term" value="F:serine-type endopeptidase activity"/>
    <property type="evidence" value="ECO:0007669"/>
    <property type="project" value="UniProtKB-UniRule"/>
</dbReference>
<feature type="active site" description="Charge relay system" evidence="6 7">
    <location>
        <position position="635"/>
    </location>
</feature>
<dbReference type="InterPro" id="IPR003137">
    <property type="entry name" value="PA_domain"/>
</dbReference>
<dbReference type="InterPro" id="IPR020008">
    <property type="entry name" value="GlyGly_CTERM"/>
</dbReference>
<dbReference type="PRINTS" id="PR00723">
    <property type="entry name" value="SUBTILISIN"/>
</dbReference>
<dbReference type="STRING" id="299255.SAMN02745129_0228"/>
<keyword evidence="5" id="KW-0325">Glycoprotein</keyword>
<evidence type="ECO:0000256" key="7">
    <source>
        <dbReference type="PROSITE-ProRule" id="PRU01240"/>
    </source>
</evidence>
<evidence type="ECO:0000256" key="10">
    <source>
        <dbReference type="SAM" id="SignalP"/>
    </source>
</evidence>
<gene>
    <name evidence="12" type="ORF">SAMN02745129_0228</name>
</gene>
<proteinExistence type="inferred from homology"/>
<feature type="chain" id="PRO_5009915449" evidence="10">
    <location>
        <begin position="26"/>
        <end position="1628"/>
    </location>
</feature>
<dbReference type="InterPro" id="IPR000209">
    <property type="entry name" value="Peptidase_S8/S53_dom"/>
</dbReference>
<dbReference type="InterPro" id="IPR023828">
    <property type="entry name" value="Peptidase_S8_Ser-AS"/>
</dbReference>
<dbReference type="Gene3D" id="2.60.40.10">
    <property type="entry name" value="Immunoglobulins"/>
    <property type="match status" value="2"/>
</dbReference>
<evidence type="ECO:0000313" key="13">
    <source>
        <dbReference type="Proteomes" id="UP000184268"/>
    </source>
</evidence>
<evidence type="ECO:0000256" key="9">
    <source>
        <dbReference type="SAM" id="MobiDB-lite"/>
    </source>
</evidence>
<dbReference type="CDD" id="cd04852">
    <property type="entry name" value="Peptidases_S8_3"/>
    <property type="match status" value="1"/>
</dbReference>
<dbReference type="InterPro" id="IPR023827">
    <property type="entry name" value="Peptidase_S8_Asp-AS"/>
</dbReference>
<dbReference type="Gene3D" id="3.40.50.200">
    <property type="entry name" value="Peptidase S8/S53 domain"/>
    <property type="match status" value="1"/>
</dbReference>
<dbReference type="GO" id="GO:0006508">
    <property type="term" value="P:proteolysis"/>
    <property type="evidence" value="ECO:0007669"/>
    <property type="project" value="UniProtKB-KW"/>
</dbReference>
<dbReference type="InterPro" id="IPR013783">
    <property type="entry name" value="Ig-like_fold"/>
</dbReference>
<accession>A0A1M5ZGF2</accession>
<dbReference type="EMBL" id="FQXG01000011">
    <property type="protein sequence ID" value="SHI22983.1"/>
    <property type="molecule type" value="Genomic_DNA"/>
</dbReference>
<dbReference type="InterPro" id="IPR036852">
    <property type="entry name" value="Peptidase_S8/S53_dom_sf"/>
</dbReference>
<dbReference type="OrthoDB" id="614750at2"/>
<dbReference type="InterPro" id="IPR034197">
    <property type="entry name" value="Peptidases_S8_3"/>
</dbReference>
<evidence type="ECO:0000256" key="4">
    <source>
        <dbReference type="ARBA" id="ARBA00022825"/>
    </source>
</evidence>
<feature type="region of interest" description="Disordered" evidence="9">
    <location>
        <begin position="1581"/>
        <end position="1606"/>
    </location>
</feature>
<organism evidence="12 13">
    <name type="scientific">Ferrimonas marina</name>
    <dbReference type="NCBI Taxonomy" id="299255"/>
    <lineage>
        <taxon>Bacteria</taxon>
        <taxon>Pseudomonadati</taxon>
        <taxon>Pseudomonadota</taxon>
        <taxon>Gammaproteobacteria</taxon>
        <taxon>Alteromonadales</taxon>
        <taxon>Ferrimonadaceae</taxon>
        <taxon>Ferrimonas</taxon>
    </lineage>
</organism>
<evidence type="ECO:0000313" key="12">
    <source>
        <dbReference type="EMBL" id="SHI22983.1"/>
    </source>
</evidence>
<evidence type="ECO:0000256" key="1">
    <source>
        <dbReference type="ARBA" id="ARBA00022670"/>
    </source>
</evidence>
<dbReference type="PROSITE" id="PS00138">
    <property type="entry name" value="SUBTILASE_SER"/>
    <property type="match status" value="1"/>
</dbReference>
<name>A0A1M5ZGF2_9GAMM</name>
<feature type="active site" description="Charge relay system" evidence="6 7">
    <location>
        <position position="287"/>
    </location>
</feature>
<protein>
    <submittedName>
        <fullName evidence="12">GlyGly-CTERM domain-containing protein</fullName>
    </submittedName>
</protein>
<dbReference type="InterPro" id="IPR007110">
    <property type="entry name" value="Ig-like_dom"/>
</dbReference>
<keyword evidence="4 7" id="KW-0720">Serine protease</keyword>
<dbReference type="PROSITE" id="PS00136">
    <property type="entry name" value="SUBTILASE_ASP"/>
    <property type="match status" value="1"/>
</dbReference>
<dbReference type="PANTHER" id="PTHR10795">
    <property type="entry name" value="PROPROTEIN CONVERTASE SUBTILISIN/KEXIN"/>
    <property type="match status" value="1"/>
</dbReference>
<dbReference type="NCBIfam" id="TIGR03501">
    <property type="entry name" value="GlyGly_CTERM"/>
    <property type="match status" value="1"/>
</dbReference>
<dbReference type="Pfam" id="PF22352">
    <property type="entry name" value="K319L-like_PKD"/>
    <property type="match status" value="2"/>
</dbReference>
<feature type="active site" description="Charge relay system" evidence="6 7">
    <location>
        <position position="216"/>
    </location>
</feature>
<evidence type="ECO:0000256" key="6">
    <source>
        <dbReference type="PIRSR" id="PIRSR615500-1"/>
    </source>
</evidence>
<feature type="domain" description="Ig-like" evidence="11">
    <location>
        <begin position="1498"/>
        <end position="1581"/>
    </location>
</feature>
<keyword evidence="1 7" id="KW-0645">Protease</keyword>
<evidence type="ECO:0000256" key="5">
    <source>
        <dbReference type="ARBA" id="ARBA00023180"/>
    </source>
</evidence>
<feature type="signal peptide" evidence="10">
    <location>
        <begin position="1"/>
        <end position="25"/>
    </location>
</feature>
<dbReference type="InterPro" id="IPR045051">
    <property type="entry name" value="SBT"/>
</dbReference>
<dbReference type="Pfam" id="PF00082">
    <property type="entry name" value="Peptidase_S8"/>
    <property type="match status" value="1"/>
</dbReference>
<keyword evidence="3 7" id="KW-0378">Hydrolase</keyword>
<evidence type="ECO:0000259" key="11">
    <source>
        <dbReference type="PROSITE" id="PS50835"/>
    </source>
</evidence>
<feature type="compositionally biased region" description="Low complexity" evidence="9">
    <location>
        <begin position="1584"/>
        <end position="1603"/>
    </location>
</feature>
<comment type="similarity">
    <text evidence="7 8">Belongs to the peptidase S8 family.</text>
</comment>
<dbReference type="RefSeq" id="WP_067662341.1">
    <property type="nucleotide sequence ID" value="NZ_FQXG01000011.1"/>
</dbReference>
<dbReference type="PROSITE" id="PS51892">
    <property type="entry name" value="SUBTILASE"/>
    <property type="match status" value="1"/>
</dbReference>
<keyword evidence="2 10" id="KW-0732">Signal</keyword>
<dbReference type="Proteomes" id="UP000184268">
    <property type="component" value="Unassembled WGS sequence"/>
</dbReference>
<reference evidence="12 13" key="1">
    <citation type="submission" date="2016-11" db="EMBL/GenBank/DDBJ databases">
        <authorList>
            <person name="Jaros S."/>
            <person name="Januszkiewicz K."/>
            <person name="Wedrychowicz H."/>
        </authorList>
    </citation>
    <scope>NUCLEOTIDE SEQUENCE [LARGE SCALE GENOMIC DNA]</scope>
    <source>
        <strain evidence="12 13">DSM 16917</strain>
    </source>
</reference>
<dbReference type="Pfam" id="PF02225">
    <property type="entry name" value="PA"/>
    <property type="match status" value="1"/>
</dbReference>
<sequence>MKKHVVWAVLAAGYLATSGYSAVSAAPQSPLRAVSFSPKPANLAVTSQVAKRFVPDADDDGSSHRYIIQLQEPALASHLGGAKQASSQKVAQDSFTFAQTRPRVGLDLTSADSRNYRAQLQANQQRFQQRAAQRLGSPMRVLATTQLALNGLIVEATQDQMIALAREGQVKRIEKDKRRQLLTDRGPGWIGAEPVWQGSGTDAGYQGEGVTVGILDSGVDVTNPAFAAESGDGYVHTNPYGSGVYKGDCIDAPELCNDKLVGVYSWDTITDLYNGQVPADGRDYNGHGSHTASTTAGNVLLDVPVYNADGEPSGFSFERISGVAPRANIISYQTCLPGDAGDPLAGCFTSLAILAVEAAIQDGVKVLNYSVGGGSSDPWNDGESVAFLNARAAGIHVVTSAGNSGPTPGTVGSPGDNPWLTSVAAMTHDRSFDDKLLTLSGGDSSAPSGITGKSITGALAATPMLYAGDIPNPNDPNGDPAQCLQPYPSGTFSGQVVVCDRGSIARVAKGQNVAAGGAGGLVLVNLPGGADNVVADAHVIPALHIDATFGQTLKSWLATGSGHTAAMPNTTVSTDASQGDIVAGFSSRGPNISVPSTLSPHLGAPGVDIYAAYASETPFKSLPDGSPFAFLSGTSMASPHVAGSLALIAGLRPAWTPAQAQSALMLTASANNLKEDGVSNALPFDVGAGRVQVDRAVNSPLLMDISFEEYVDANPSEGGDPANLNMAALADSECVGSCSWTRRFTATTAGSFTAEGVAITEGVSITIEPSSFSISPDDPEPVTLTITADVLNAPRETWVNGYVALSGNGDELRMPLVAFSSIGNLPEQVNIQAYRDADSIVLADLTAIAITDFSVDSFGLVPALQEQGSLMEDSNNSDPFDDLEDGVVTYLYAVPEGSKRFVTEIIRSEAPDIDLFVGIDANDDGQAQAEELVMLAATGSALERIEIPEPAAGNYWVLVQNWLSSADGAEDEFTLSTGVVSGDPSTNLSVEAPSDIGDTETFDLRILWDTEMDQGERFYGALELATDPASPGNLGLMRIDLTRGEDDVQLTTVLPESQVLDPGQSFEYELNLRANQSSEPIDYDVSVTLPAPVTVDPATLPEGASVSGQTISFAPITLMGLAGEPVYRYQMTSNADDPSCTLPDLGQGEGYIDLLTVANLRTDPNLSGDTVSWAWDRSHTFLGEQYQTLYFNDDGFIGFSDDFSGVPWVNQKLPDTTAPNQLLAFLWRDGLIEYDLDSNSGVTLAVADDLSLIEYDNLVTFFANTDAQAADMADVEILLRSVGDGPEIMVAFDNVVHDFGSILGATIGYEDALGQFGDNFLFHAFDNPIGAIGELETQIQSGTILCFDQVTNPNAQEPIRFSATLANDVADGVYFATLSSDSSAPGTRLESNERAAPISVGAVPMVTIDQGSQLTVMEQGSLTLTGQAEDRSGQPLSYRWRQLTGPLVSIANEDQPETQVQLPIVEQDATVTLQLEVSNGAASGFANIDLLVQNNQAPRIELSNATVEASQSVTLVATVTDPEQDPMSFSWLQQGGPSAAVQADGASLTVTAPDDSQGQTLGFLLTVSDGFNEVSQSVEVTVADSNSPSPSSGGDDTPTADSGGDSGGGSLSWWLLALLAILTGRRRL</sequence>
<dbReference type="InterPro" id="IPR015500">
    <property type="entry name" value="Peptidase_S8_subtilisin-rel"/>
</dbReference>
<dbReference type="SUPFAM" id="SSF52743">
    <property type="entry name" value="Subtilisin-like"/>
    <property type="match status" value="1"/>
</dbReference>
<dbReference type="Gene3D" id="3.50.30.30">
    <property type="match status" value="1"/>
</dbReference>
<dbReference type="PROSITE" id="PS50835">
    <property type="entry name" value="IG_LIKE"/>
    <property type="match status" value="1"/>
</dbReference>
<evidence type="ECO:0000256" key="3">
    <source>
        <dbReference type="ARBA" id="ARBA00022801"/>
    </source>
</evidence>